<dbReference type="PANTHER" id="PTHR31200:SF1">
    <property type="entry name" value="INO80 COMPLEX SUBUNIT C"/>
    <property type="match status" value="1"/>
</dbReference>
<reference evidence="6 8" key="1">
    <citation type="submission" date="2020-01" db="EMBL/GenBank/DDBJ databases">
        <authorList>
            <consortium name="DOE Joint Genome Institute"/>
            <person name="Haridas S."/>
            <person name="Albert R."/>
            <person name="Binder M."/>
            <person name="Bloem J."/>
            <person name="Labutti K."/>
            <person name="Salamov A."/>
            <person name="Andreopoulos B."/>
            <person name="Baker S.E."/>
            <person name="Barry K."/>
            <person name="Bills G."/>
            <person name="Bluhm B.H."/>
            <person name="Cannon C."/>
            <person name="Castanera R."/>
            <person name="Culley D.E."/>
            <person name="Daum C."/>
            <person name="Ezra D."/>
            <person name="Gonzalez J.B."/>
            <person name="Henrissat B."/>
            <person name="Kuo A."/>
            <person name="Liang C."/>
            <person name="Lipzen A."/>
            <person name="Lutzoni F."/>
            <person name="Magnuson J."/>
            <person name="Mondo S."/>
            <person name="Nolan M."/>
            <person name="Ohm R."/>
            <person name="Pangilinan J."/>
            <person name="Park H.-J."/>
            <person name="Ramirez L."/>
            <person name="Alfaro M."/>
            <person name="Sun H."/>
            <person name="Tritt A."/>
            <person name="Yoshinaga Y."/>
            <person name="Zwiers L.-H."/>
            <person name="Turgeon B.G."/>
            <person name="Goodwin S.B."/>
            <person name="Spatafora J.W."/>
            <person name="Crous P.W."/>
            <person name="Grigoriev I.V."/>
        </authorList>
    </citation>
    <scope>NUCLEOTIDE SEQUENCE</scope>
    <source>
        <strain evidence="6 8">CBS 781.70</strain>
    </source>
</reference>
<evidence type="ECO:0000313" key="8">
    <source>
        <dbReference type="RefSeq" id="XP_033534552.1"/>
    </source>
</evidence>
<evidence type="ECO:0000256" key="1">
    <source>
        <dbReference type="ARBA" id="ARBA00004123"/>
    </source>
</evidence>
<sequence>MAPITKESDETNHLALLDKLDLYSVAKPWRNPNYKPHPRRNKTLKQLLAEEARKYEIPTSVLPTQNNSGVSTPIPGMTPSGATGAMTPVGGASTSAPAMNGNGTVEKAAQNLSGLAIDGQVPQRPRVTWQGLEATPSLLPKKKYCDITGLPASYTDPKSGLRYHNKEVFQYVRTLSQTQVEQYLEFRGAHTVLK</sequence>
<dbReference type="SMART" id="SM00993">
    <property type="entry name" value="YL1_C"/>
    <property type="match status" value="1"/>
</dbReference>
<accession>A0A6G1G4Q2</accession>
<evidence type="ECO:0000256" key="2">
    <source>
        <dbReference type="ARBA" id="ARBA00023015"/>
    </source>
</evidence>
<dbReference type="RefSeq" id="XP_033534552.1">
    <property type="nucleotide sequence ID" value="XM_033675264.1"/>
</dbReference>
<reference evidence="8" key="3">
    <citation type="submission" date="2025-04" db="UniProtKB">
        <authorList>
            <consortium name="RefSeq"/>
        </authorList>
    </citation>
    <scope>IDENTIFICATION</scope>
    <source>
        <strain evidence="8">CBS 781.70</strain>
    </source>
</reference>
<proteinExistence type="predicted"/>
<organism evidence="6">
    <name type="scientific">Eremomyces bilateralis CBS 781.70</name>
    <dbReference type="NCBI Taxonomy" id="1392243"/>
    <lineage>
        <taxon>Eukaryota</taxon>
        <taxon>Fungi</taxon>
        <taxon>Dikarya</taxon>
        <taxon>Ascomycota</taxon>
        <taxon>Pezizomycotina</taxon>
        <taxon>Dothideomycetes</taxon>
        <taxon>Dothideomycetes incertae sedis</taxon>
        <taxon>Eremomycetales</taxon>
        <taxon>Eremomycetaceae</taxon>
        <taxon>Eremomyces</taxon>
    </lineage>
</organism>
<evidence type="ECO:0000259" key="5">
    <source>
        <dbReference type="SMART" id="SM00993"/>
    </source>
</evidence>
<reference evidence="8" key="2">
    <citation type="submission" date="2020-04" db="EMBL/GenBank/DDBJ databases">
        <authorList>
            <consortium name="NCBI Genome Project"/>
        </authorList>
    </citation>
    <scope>NUCLEOTIDE SEQUENCE</scope>
    <source>
        <strain evidence="8">CBS 781.70</strain>
    </source>
</reference>
<dbReference type="InterPro" id="IPR029525">
    <property type="entry name" value="INO80C/Ies6"/>
</dbReference>
<name>A0A6G1G4Q2_9PEZI</name>
<evidence type="ECO:0000313" key="7">
    <source>
        <dbReference type="Proteomes" id="UP000504638"/>
    </source>
</evidence>
<evidence type="ECO:0000256" key="3">
    <source>
        <dbReference type="ARBA" id="ARBA00023163"/>
    </source>
</evidence>
<comment type="subcellular location">
    <subcellularLocation>
        <location evidence="1">Nucleus</location>
    </subcellularLocation>
</comment>
<keyword evidence="7" id="KW-1185">Reference proteome</keyword>
<protein>
    <recommendedName>
        <fullName evidence="5">Vps72/YL1 C-terminal domain-containing protein</fullName>
    </recommendedName>
</protein>
<dbReference type="GeneID" id="54415834"/>
<dbReference type="GO" id="GO:0006338">
    <property type="term" value="P:chromatin remodeling"/>
    <property type="evidence" value="ECO:0007669"/>
    <property type="project" value="InterPro"/>
</dbReference>
<dbReference type="GO" id="GO:0031011">
    <property type="term" value="C:Ino80 complex"/>
    <property type="evidence" value="ECO:0007669"/>
    <property type="project" value="InterPro"/>
</dbReference>
<dbReference type="AlphaFoldDB" id="A0A6G1G4Q2"/>
<keyword evidence="2" id="KW-0805">Transcription regulation</keyword>
<dbReference type="Proteomes" id="UP000504638">
    <property type="component" value="Unplaced"/>
</dbReference>
<dbReference type="Pfam" id="PF08265">
    <property type="entry name" value="YL1_C"/>
    <property type="match status" value="1"/>
</dbReference>
<dbReference type="PANTHER" id="PTHR31200">
    <property type="entry name" value="INO80 COMPLEX SUBUNIT C"/>
    <property type="match status" value="1"/>
</dbReference>
<evidence type="ECO:0000313" key="6">
    <source>
        <dbReference type="EMBL" id="KAF1812921.1"/>
    </source>
</evidence>
<gene>
    <name evidence="6 8" type="ORF">P152DRAFT_330910</name>
</gene>
<dbReference type="OrthoDB" id="49520at2759"/>
<feature type="domain" description="Vps72/YL1 C-terminal" evidence="5">
    <location>
        <begin position="143"/>
        <end position="172"/>
    </location>
</feature>
<keyword evidence="4" id="KW-0539">Nucleus</keyword>
<keyword evidence="3" id="KW-0804">Transcription</keyword>
<dbReference type="InterPro" id="IPR013272">
    <property type="entry name" value="Vps72/YL1_C"/>
</dbReference>
<dbReference type="EMBL" id="ML975156">
    <property type="protein sequence ID" value="KAF1812921.1"/>
    <property type="molecule type" value="Genomic_DNA"/>
</dbReference>
<evidence type="ECO:0000256" key="4">
    <source>
        <dbReference type="ARBA" id="ARBA00023242"/>
    </source>
</evidence>